<dbReference type="PROSITE" id="PS50004">
    <property type="entry name" value="C2"/>
    <property type="match status" value="1"/>
</dbReference>
<feature type="region of interest" description="Disordered" evidence="1">
    <location>
        <begin position="783"/>
        <end position="814"/>
    </location>
</feature>
<dbReference type="SMART" id="SM00239">
    <property type="entry name" value="C2"/>
    <property type="match status" value="1"/>
</dbReference>
<dbReference type="SUPFAM" id="SSF49562">
    <property type="entry name" value="C2 domain (Calcium/lipid-binding domain, CaLB)"/>
    <property type="match status" value="1"/>
</dbReference>
<name>A0A7S3NGT3_9STRA</name>
<keyword evidence="2" id="KW-0472">Membrane</keyword>
<keyword evidence="2" id="KW-0812">Transmembrane</keyword>
<feature type="compositionally biased region" description="Low complexity" evidence="1">
    <location>
        <begin position="783"/>
        <end position="792"/>
    </location>
</feature>
<dbReference type="Pfam" id="PF00168">
    <property type="entry name" value="C2"/>
    <property type="match status" value="1"/>
</dbReference>
<evidence type="ECO:0000256" key="2">
    <source>
        <dbReference type="SAM" id="Phobius"/>
    </source>
</evidence>
<feature type="compositionally biased region" description="Basic and acidic residues" evidence="1">
    <location>
        <begin position="798"/>
        <end position="807"/>
    </location>
</feature>
<organism evidence="4">
    <name type="scientific">Aureoumbra lagunensis</name>
    <dbReference type="NCBI Taxonomy" id="44058"/>
    <lineage>
        <taxon>Eukaryota</taxon>
        <taxon>Sar</taxon>
        <taxon>Stramenopiles</taxon>
        <taxon>Ochrophyta</taxon>
        <taxon>Pelagophyceae</taxon>
        <taxon>Pelagomonadales</taxon>
        <taxon>Aureoumbra</taxon>
    </lineage>
</organism>
<evidence type="ECO:0000256" key="1">
    <source>
        <dbReference type="SAM" id="MobiDB-lite"/>
    </source>
</evidence>
<keyword evidence="2" id="KW-1133">Transmembrane helix</keyword>
<evidence type="ECO:0000313" key="4">
    <source>
        <dbReference type="EMBL" id="CAE0359317.1"/>
    </source>
</evidence>
<gene>
    <name evidence="4" type="ORF">ALAG00032_LOCUS45</name>
</gene>
<sequence length="814" mass="91100">MSHQQEIFVQVHDCSNLPLAIDKTAKSMYVLTASAKIIVKDEKNDKRTFTSKEVYSGPRLKNHLTEGANFRSYVAGEKGNLLQVTVPSNGADEVKVKLSIYERLTTDIVQTYTLGSVTTKEIGKNEEEAKLQTLALNDKGGEIRVKIWANPTPKKAFEKFDWIFTRKTFLFSLCSLFTFVKIVSGSFRLAIYSILPQLCLWFIFDLAIIIAILLTNILALAVPGLGLSLSAARIGISFDKKGCLLINIGVDDFALANDKGYFFENFVFAKNVKLVLRLDVVDIIRNMYTLFFVLKPREEKFKLLQVQGIDLSPKDQYMYKKASSDPYFMLFVAPSGTISSNGEDIDTSNVDPAAFDLICRSKFQKENLNPEFEEMALDFSNLPSKDDDDVIIFLYDYDWTQQSDLIGIARVSTLKEFRTQAWTEKSVTIYKKGKPGGQVLLTTSTEMTPATKKFWSAFPTENELLRIRRRGSLAPRIATIGLDLQINDPTIAFDIAEETCEFNVNNFVRRLAASKLGGPSKVPNTLKVEILDSFGPKMIKKVVVCLRGKKHDISSPFDVSSPILFDCCDPSAVIELKAYDHRNRFVGSWITTLKMLLLAPTNVFGKNIKSSSKGIVSMEAQLRQKACSIATDSYLKLKLSWTLQPSGKTYKDILRESNLKALEQLQQNSAETNLKLGNLSILTHMLSDFPVLFDIHAFELNRVNFYLKALFAGYETANEHDKPIFIDQIDLRDKLKADPGVDLFTLSKNLVLALIGPVLKEVNLSQAASHILSGVYTGIFSKSSENSGSSLSTNPEEPAEKNEDKKSISSLFSM</sequence>
<dbReference type="AlphaFoldDB" id="A0A7S3NGT3"/>
<dbReference type="InterPro" id="IPR000008">
    <property type="entry name" value="C2_dom"/>
</dbReference>
<dbReference type="Gene3D" id="2.60.40.150">
    <property type="entry name" value="C2 domain"/>
    <property type="match status" value="1"/>
</dbReference>
<feature type="domain" description="C2" evidence="3">
    <location>
        <begin position="286"/>
        <end position="427"/>
    </location>
</feature>
<dbReference type="EMBL" id="HBIJ01000065">
    <property type="protein sequence ID" value="CAE0359317.1"/>
    <property type="molecule type" value="Transcribed_RNA"/>
</dbReference>
<accession>A0A7S3NGT3</accession>
<reference evidence="4" key="1">
    <citation type="submission" date="2021-01" db="EMBL/GenBank/DDBJ databases">
        <authorList>
            <person name="Corre E."/>
            <person name="Pelletier E."/>
            <person name="Niang G."/>
            <person name="Scheremetjew M."/>
            <person name="Finn R."/>
            <person name="Kale V."/>
            <person name="Holt S."/>
            <person name="Cochrane G."/>
            <person name="Meng A."/>
            <person name="Brown T."/>
            <person name="Cohen L."/>
        </authorList>
    </citation>
    <scope>NUCLEOTIDE SEQUENCE</scope>
    <source>
        <strain evidence="4">CCMP1510</strain>
    </source>
</reference>
<evidence type="ECO:0000259" key="3">
    <source>
        <dbReference type="PROSITE" id="PS50004"/>
    </source>
</evidence>
<feature type="transmembrane region" description="Helical" evidence="2">
    <location>
        <begin position="201"/>
        <end position="227"/>
    </location>
</feature>
<proteinExistence type="predicted"/>
<dbReference type="InterPro" id="IPR035892">
    <property type="entry name" value="C2_domain_sf"/>
</dbReference>
<protein>
    <recommendedName>
        <fullName evidence="3">C2 domain-containing protein</fullName>
    </recommendedName>
</protein>
<feature type="transmembrane region" description="Helical" evidence="2">
    <location>
        <begin position="169"/>
        <end position="195"/>
    </location>
</feature>